<dbReference type="AlphaFoldDB" id="A0A285L784"/>
<dbReference type="CDD" id="cd00448">
    <property type="entry name" value="YjgF_YER057c_UK114_family"/>
    <property type="match status" value="1"/>
</dbReference>
<dbReference type="EMBL" id="OBEG01000002">
    <property type="protein sequence ID" value="SNY80790.1"/>
    <property type="molecule type" value="Genomic_DNA"/>
</dbReference>
<evidence type="ECO:0000313" key="2">
    <source>
        <dbReference type="Proteomes" id="UP000219565"/>
    </source>
</evidence>
<reference evidence="1 2" key="1">
    <citation type="submission" date="2017-09" db="EMBL/GenBank/DDBJ databases">
        <authorList>
            <person name="Ehlers B."/>
            <person name="Leendertz F.H."/>
        </authorList>
    </citation>
    <scope>NUCLEOTIDE SEQUENCE [LARGE SCALE GENOMIC DNA]</scope>
    <source>
        <strain evidence="1 2">DSM 45537</strain>
    </source>
</reference>
<dbReference type="Pfam" id="PF01042">
    <property type="entry name" value="Ribonuc_L-PSP"/>
    <property type="match status" value="1"/>
</dbReference>
<sequence>MTKKMATEPMDVRTLDEATGADGAMRRTAINPWAWSVEMGYNQGEIVSGHTRTLYCAGQTAMSGDGEPQHPGDMAAQLALSLDNLEAVLGAAGMSLANLVRLNVYTTDVDLLFQHYGVLASRLGAAEVAPATTMLGVTRLAIPVLMVELEGTAVA</sequence>
<gene>
    <name evidence="1" type="ORF">SAMN04244553_2362</name>
</gene>
<dbReference type="SUPFAM" id="SSF55298">
    <property type="entry name" value="YjgF-like"/>
    <property type="match status" value="1"/>
</dbReference>
<name>A0A285L784_9NOCA</name>
<dbReference type="PANTHER" id="PTHR43857">
    <property type="entry name" value="BLR7761 PROTEIN"/>
    <property type="match status" value="1"/>
</dbReference>
<keyword evidence="2" id="KW-1185">Reference proteome</keyword>
<dbReference type="InterPro" id="IPR006175">
    <property type="entry name" value="YjgF/YER057c/UK114"/>
</dbReference>
<dbReference type="Gene3D" id="3.30.1330.40">
    <property type="entry name" value="RutC-like"/>
    <property type="match status" value="1"/>
</dbReference>
<protein>
    <submittedName>
        <fullName evidence="1">Enamine deaminase RidA, house cleaning of reactive enamine intermediates, YjgF/YER057c/UK114 family</fullName>
    </submittedName>
</protein>
<dbReference type="STRING" id="1379680.GCA_001612615_04641"/>
<dbReference type="Proteomes" id="UP000219565">
    <property type="component" value="Unassembled WGS sequence"/>
</dbReference>
<organism evidence="1 2">
    <name type="scientific">Nocardia amikacinitolerans</name>
    <dbReference type="NCBI Taxonomy" id="756689"/>
    <lineage>
        <taxon>Bacteria</taxon>
        <taxon>Bacillati</taxon>
        <taxon>Actinomycetota</taxon>
        <taxon>Actinomycetes</taxon>
        <taxon>Mycobacteriales</taxon>
        <taxon>Nocardiaceae</taxon>
        <taxon>Nocardia</taxon>
    </lineage>
</organism>
<accession>A0A285L784</accession>
<dbReference type="InterPro" id="IPR035959">
    <property type="entry name" value="RutC-like_sf"/>
</dbReference>
<proteinExistence type="predicted"/>
<dbReference type="PANTHER" id="PTHR43857:SF1">
    <property type="entry name" value="YJGH FAMILY PROTEIN"/>
    <property type="match status" value="1"/>
</dbReference>
<evidence type="ECO:0000313" key="1">
    <source>
        <dbReference type="EMBL" id="SNY80790.1"/>
    </source>
</evidence>